<dbReference type="InterPro" id="IPR026954">
    <property type="entry name" value="PknH-like_Extracell"/>
</dbReference>
<evidence type="ECO:0000313" key="18">
    <source>
        <dbReference type="Proteomes" id="UP000193990"/>
    </source>
</evidence>
<evidence type="ECO:0000256" key="4">
    <source>
        <dbReference type="ARBA" id="ARBA00022527"/>
    </source>
</evidence>
<dbReference type="GO" id="GO:0005886">
    <property type="term" value="C:plasma membrane"/>
    <property type="evidence" value="ECO:0007669"/>
    <property type="project" value="UniProtKB-SubCell"/>
</dbReference>
<dbReference type="GO" id="GO:0005524">
    <property type="term" value="F:ATP binding"/>
    <property type="evidence" value="ECO:0007669"/>
    <property type="project" value="UniProtKB-UniRule"/>
</dbReference>
<dbReference type="InterPro" id="IPR038232">
    <property type="entry name" value="PknH-like_Extracell_sf"/>
</dbReference>
<dbReference type="AlphaFoldDB" id="A0A1X1QVF9"/>
<dbReference type="Gene3D" id="3.30.200.20">
    <property type="entry name" value="Phosphorylase Kinase, domain 1"/>
    <property type="match status" value="1"/>
</dbReference>
<dbReference type="PROSITE" id="PS50011">
    <property type="entry name" value="PROTEIN_KINASE_DOM"/>
    <property type="match status" value="1"/>
</dbReference>
<keyword evidence="5" id="KW-0808">Transferase</keyword>
<evidence type="ECO:0000256" key="8">
    <source>
        <dbReference type="ARBA" id="ARBA00022777"/>
    </source>
</evidence>
<dbReference type="PANTHER" id="PTHR43289">
    <property type="entry name" value="MITOGEN-ACTIVATED PROTEIN KINASE KINASE KINASE 20-RELATED"/>
    <property type="match status" value="1"/>
</dbReference>
<comment type="catalytic activity">
    <reaction evidence="13">
        <text>L-seryl-[protein] + ATP = O-phospho-L-seryl-[protein] + ADP + H(+)</text>
        <dbReference type="Rhea" id="RHEA:17989"/>
        <dbReference type="Rhea" id="RHEA-COMP:9863"/>
        <dbReference type="Rhea" id="RHEA-COMP:11604"/>
        <dbReference type="ChEBI" id="CHEBI:15378"/>
        <dbReference type="ChEBI" id="CHEBI:29999"/>
        <dbReference type="ChEBI" id="CHEBI:30616"/>
        <dbReference type="ChEBI" id="CHEBI:83421"/>
        <dbReference type="ChEBI" id="CHEBI:456216"/>
        <dbReference type="EC" id="2.7.11.1"/>
    </reaction>
</comment>
<dbReference type="SUPFAM" id="SSF56112">
    <property type="entry name" value="Protein kinase-like (PK-like)"/>
    <property type="match status" value="1"/>
</dbReference>
<keyword evidence="18" id="KW-1185">Reference proteome</keyword>
<evidence type="ECO:0000256" key="1">
    <source>
        <dbReference type="ARBA" id="ARBA00004162"/>
    </source>
</evidence>
<protein>
    <recommendedName>
        <fullName evidence="2">non-specific serine/threonine protein kinase</fullName>
        <ecNumber evidence="2">2.7.11.1</ecNumber>
    </recommendedName>
</protein>
<keyword evidence="8 17" id="KW-0418">Kinase</keyword>
<dbReference type="FunFam" id="3.30.200.20:FF:000035">
    <property type="entry name" value="Serine/threonine protein kinase Stk1"/>
    <property type="match status" value="1"/>
</dbReference>
<evidence type="ECO:0000256" key="15">
    <source>
        <dbReference type="SAM" id="MobiDB-lite"/>
    </source>
</evidence>
<evidence type="ECO:0000256" key="2">
    <source>
        <dbReference type="ARBA" id="ARBA00012513"/>
    </source>
</evidence>
<proteinExistence type="predicted"/>
<dbReference type="Gene3D" id="1.10.510.10">
    <property type="entry name" value="Transferase(Phosphotransferase) domain 1"/>
    <property type="match status" value="1"/>
</dbReference>
<dbReference type="Gene3D" id="3.40.1000.70">
    <property type="entry name" value="PknH-like extracellular domain"/>
    <property type="match status" value="1"/>
</dbReference>
<sequence length="578" mass="59370">MGMLTTGSVVGGYRIERVLGTGGMGAVYLAADPALPRQIALKVLSAELSRDPDFRARFVREADTAAALEHPHIVSVYNRGQTEDGQLWIAMQFVDGTDADAALREGTMSPARAVHIIAEVAKAIDFAHAHAVVHRDVKPANFLLSGPVGPAERVLLGDFGIARALDDAGLTATGSVMATVAYAAPEVLSNAPIDGRADIYSLGCTLYRLLTGKTPFPATNGAAAVMMGHLFSPPPRVTDAVPSLPGGLDRVIAIAMAKDPAARFPSAGALADAAAEGLRDPTRYLPLPPVPSGDVSSYPTTGPPAPPWWQTSGPRTMASWPGPPPGPPKPRRRRTAIGAAVAAVVLVAATVTLVAWPEGSAPTAAPRAGPTPGSGAAPPPAQGPPASDVSAAELRPILLTTAEIATVAGGAPLALETEGTQVLDDVDEVDNPQCLGAWAPAQQTVYAGSGQTGAAVQQLRALNEKAWQDSVIQAALSFPSLDKVGVSYVNQRGEWALCGGKPLTVTAPGEPAQTWDFGQPVTTAGVLTLSATLRGGNATCQHGILERGNVLIDIRQCRGTGADVAALVTAAAAKVPHR</sequence>
<evidence type="ECO:0000256" key="3">
    <source>
        <dbReference type="ARBA" id="ARBA00022475"/>
    </source>
</evidence>
<evidence type="ECO:0000259" key="16">
    <source>
        <dbReference type="PROSITE" id="PS50011"/>
    </source>
</evidence>
<keyword evidence="9 14" id="KW-0067">ATP-binding</keyword>
<dbReference type="InterPro" id="IPR000719">
    <property type="entry name" value="Prot_kinase_dom"/>
</dbReference>
<keyword evidence="4 17" id="KW-0723">Serine/threonine-protein kinase</keyword>
<evidence type="ECO:0000256" key="9">
    <source>
        <dbReference type="ARBA" id="ARBA00022840"/>
    </source>
</evidence>
<dbReference type="InterPro" id="IPR017441">
    <property type="entry name" value="Protein_kinase_ATP_BS"/>
</dbReference>
<feature type="region of interest" description="Disordered" evidence="15">
    <location>
        <begin position="361"/>
        <end position="389"/>
    </location>
</feature>
<dbReference type="Pfam" id="PF00069">
    <property type="entry name" value="Pkinase"/>
    <property type="match status" value="1"/>
</dbReference>
<evidence type="ECO:0000256" key="12">
    <source>
        <dbReference type="ARBA" id="ARBA00047899"/>
    </source>
</evidence>
<evidence type="ECO:0000256" key="5">
    <source>
        <dbReference type="ARBA" id="ARBA00022679"/>
    </source>
</evidence>
<evidence type="ECO:0000256" key="10">
    <source>
        <dbReference type="ARBA" id="ARBA00022989"/>
    </source>
</evidence>
<feature type="binding site" evidence="14">
    <location>
        <position position="42"/>
    </location>
    <ligand>
        <name>ATP</name>
        <dbReference type="ChEBI" id="CHEBI:30616"/>
    </ligand>
</feature>
<accession>A0A1X1QVF9</accession>
<dbReference type="InterPro" id="IPR008271">
    <property type="entry name" value="Ser/Thr_kinase_AS"/>
</dbReference>
<dbReference type="Proteomes" id="UP000193990">
    <property type="component" value="Unassembled WGS sequence"/>
</dbReference>
<dbReference type="CDD" id="cd14014">
    <property type="entry name" value="STKc_PknB_like"/>
    <property type="match status" value="1"/>
</dbReference>
<comment type="subcellular location">
    <subcellularLocation>
        <location evidence="1">Cell membrane</location>
        <topology evidence="1">Single-pass membrane protein</topology>
    </subcellularLocation>
</comment>
<dbReference type="PANTHER" id="PTHR43289:SF6">
    <property type="entry name" value="SERINE_THREONINE-PROTEIN KINASE NEKL-3"/>
    <property type="match status" value="1"/>
</dbReference>
<dbReference type="EC" id="2.7.11.1" evidence="2"/>
<feature type="domain" description="Protein kinase" evidence="16">
    <location>
        <begin position="13"/>
        <end position="285"/>
    </location>
</feature>
<dbReference type="PROSITE" id="PS00107">
    <property type="entry name" value="PROTEIN_KINASE_ATP"/>
    <property type="match status" value="1"/>
</dbReference>
<evidence type="ECO:0000313" key="17">
    <source>
        <dbReference type="EMBL" id="ORU95166.1"/>
    </source>
</evidence>
<dbReference type="InterPro" id="IPR011009">
    <property type="entry name" value="Kinase-like_dom_sf"/>
</dbReference>
<evidence type="ECO:0000256" key="13">
    <source>
        <dbReference type="ARBA" id="ARBA00048679"/>
    </source>
</evidence>
<organism evidence="17 18">
    <name type="scientific">Mycobacterium bohemicum</name>
    <dbReference type="NCBI Taxonomy" id="56425"/>
    <lineage>
        <taxon>Bacteria</taxon>
        <taxon>Bacillati</taxon>
        <taxon>Actinomycetota</taxon>
        <taxon>Actinomycetes</taxon>
        <taxon>Mycobacteriales</taxon>
        <taxon>Mycobacteriaceae</taxon>
        <taxon>Mycobacterium</taxon>
    </lineage>
</organism>
<dbReference type="Pfam" id="PF14032">
    <property type="entry name" value="PknH_C"/>
    <property type="match status" value="1"/>
</dbReference>
<keyword evidence="7 14" id="KW-0547">Nucleotide-binding</keyword>
<dbReference type="SMART" id="SM00220">
    <property type="entry name" value="S_TKc"/>
    <property type="match status" value="1"/>
</dbReference>
<keyword evidence="11" id="KW-0472">Membrane</keyword>
<comment type="caution">
    <text evidence="17">The sequence shown here is derived from an EMBL/GenBank/DDBJ whole genome shotgun (WGS) entry which is preliminary data.</text>
</comment>
<gene>
    <name evidence="17" type="ORF">AWB93_00435</name>
</gene>
<reference evidence="17 18" key="1">
    <citation type="submission" date="2016-01" db="EMBL/GenBank/DDBJ databases">
        <title>The new phylogeny of the genus Mycobacterium.</title>
        <authorList>
            <person name="Tarcisio F."/>
            <person name="Conor M."/>
            <person name="Antonella G."/>
            <person name="Elisabetta G."/>
            <person name="Giulia F.S."/>
            <person name="Sara T."/>
            <person name="Anna F."/>
            <person name="Clotilde B."/>
            <person name="Roberto B."/>
            <person name="Veronica D.S."/>
            <person name="Fabio R."/>
            <person name="Monica P."/>
            <person name="Olivier J."/>
            <person name="Enrico T."/>
            <person name="Nicola S."/>
        </authorList>
    </citation>
    <scope>NUCLEOTIDE SEQUENCE [LARGE SCALE GENOMIC DNA]</scope>
    <source>
        <strain evidence="17 18">DSM 44277</strain>
    </source>
</reference>
<evidence type="ECO:0000256" key="6">
    <source>
        <dbReference type="ARBA" id="ARBA00022692"/>
    </source>
</evidence>
<evidence type="ECO:0000256" key="14">
    <source>
        <dbReference type="PROSITE-ProRule" id="PRU10141"/>
    </source>
</evidence>
<keyword evidence="6" id="KW-0812">Transmembrane</keyword>
<keyword evidence="10" id="KW-1133">Transmembrane helix</keyword>
<feature type="region of interest" description="Disordered" evidence="15">
    <location>
        <begin position="288"/>
        <end position="333"/>
    </location>
</feature>
<dbReference type="GO" id="GO:0004674">
    <property type="term" value="F:protein serine/threonine kinase activity"/>
    <property type="evidence" value="ECO:0007669"/>
    <property type="project" value="UniProtKB-KW"/>
</dbReference>
<keyword evidence="3" id="KW-1003">Cell membrane</keyword>
<feature type="compositionally biased region" description="Low complexity" evidence="15">
    <location>
        <begin position="361"/>
        <end position="376"/>
    </location>
</feature>
<dbReference type="STRING" id="56425.AWB93_00435"/>
<name>A0A1X1QVF9_MYCBE</name>
<comment type="catalytic activity">
    <reaction evidence="12">
        <text>L-threonyl-[protein] + ATP = O-phospho-L-threonyl-[protein] + ADP + H(+)</text>
        <dbReference type="Rhea" id="RHEA:46608"/>
        <dbReference type="Rhea" id="RHEA-COMP:11060"/>
        <dbReference type="Rhea" id="RHEA-COMP:11605"/>
        <dbReference type="ChEBI" id="CHEBI:15378"/>
        <dbReference type="ChEBI" id="CHEBI:30013"/>
        <dbReference type="ChEBI" id="CHEBI:30616"/>
        <dbReference type="ChEBI" id="CHEBI:61977"/>
        <dbReference type="ChEBI" id="CHEBI:456216"/>
        <dbReference type="EC" id="2.7.11.1"/>
    </reaction>
</comment>
<evidence type="ECO:0000256" key="11">
    <source>
        <dbReference type="ARBA" id="ARBA00023136"/>
    </source>
</evidence>
<dbReference type="PROSITE" id="PS00108">
    <property type="entry name" value="PROTEIN_KINASE_ST"/>
    <property type="match status" value="1"/>
</dbReference>
<dbReference type="EMBL" id="LQOK01000051">
    <property type="protein sequence ID" value="ORU95166.1"/>
    <property type="molecule type" value="Genomic_DNA"/>
</dbReference>
<evidence type="ECO:0000256" key="7">
    <source>
        <dbReference type="ARBA" id="ARBA00022741"/>
    </source>
</evidence>
<dbReference type="GO" id="GO:0080090">
    <property type="term" value="P:regulation of primary metabolic process"/>
    <property type="evidence" value="ECO:0007669"/>
    <property type="project" value="UniProtKB-ARBA"/>
</dbReference>